<dbReference type="GO" id="GO:0005829">
    <property type="term" value="C:cytosol"/>
    <property type="evidence" value="ECO:0007669"/>
    <property type="project" value="TreeGrafter"/>
</dbReference>
<dbReference type="Pfam" id="PF00168">
    <property type="entry name" value="C2"/>
    <property type="match status" value="1"/>
</dbReference>
<dbReference type="GO" id="GO:0007200">
    <property type="term" value="P:phospholipase C-activating G protein-coupled receptor signaling pathway"/>
    <property type="evidence" value="ECO:0007669"/>
    <property type="project" value="TreeGrafter"/>
</dbReference>
<dbReference type="GO" id="GO:0004674">
    <property type="term" value="F:protein serine/threonine kinase activity"/>
    <property type="evidence" value="ECO:0007669"/>
    <property type="project" value="UniProtKB-KW"/>
</dbReference>
<dbReference type="SMART" id="SM00109">
    <property type="entry name" value="C1"/>
    <property type="match status" value="1"/>
</dbReference>
<feature type="compositionally biased region" description="Basic and acidic residues" evidence="3">
    <location>
        <begin position="186"/>
        <end position="195"/>
    </location>
</feature>
<feature type="domain" description="Phorbol-ester/DAG-type" evidence="5">
    <location>
        <begin position="291"/>
        <end position="325"/>
    </location>
</feature>
<keyword evidence="6" id="KW-0418">Kinase</keyword>
<dbReference type="Gene3D" id="2.60.40.150">
    <property type="entry name" value="C2 domain"/>
    <property type="match status" value="1"/>
</dbReference>
<dbReference type="PANTHER" id="PTHR22968">
    <property type="entry name" value="PROTEIN KINASE C, MU"/>
    <property type="match status" value="1"/>
</dbReference>
<evidence type="ECO:0000259" key="4">
    <source>
        <dbReference type="PROSITE" id="PS50004"/>
    </source>
</evidence>
<keyword evidence="6" id="KW-0808">Transferase</keyword>
<feature type="domain" description="Phorbol-ester/DAG-type" evidence="5">
    <location>
        <begin position="214"/>
        <end position="264"/>
    </location>
</feature>
<gene>
    <name evidence="6" type="ORF">Fcan01_05580</name>
</gene>
<evidence type="ECO:0000313" key="6">
    <source>
        <dbReference type="EMBL" id="OXA59697.1"/>
    </source>
</evidence>
<dbReference type="PRINTS" id="PR00008">
    <property type="entry name" value="DAGPEDOMAIN"/>
</dbReference>
<feature type="domain" description="C2" evidence="4">
    <location>
        <begin position="1"/>
        <end position="113"/>
    </location>
</feature>
<evidence type="ECO:0000313" key="7">
    <source>
        <dbReference type="Proteomes" id="UP000198287"/>
    </source>
</evidence>
<dbReference type="InterPro" id="IPR000008">
    <property type="entry name" value="C2_dom"/>
</dbReference>
<dbReference type="FunFam" id="3.30.60.20:FF:000063">
    <property type="entry name" value="Protein kinase C"/>
    <property type="match status" value="1"/>
</dbReference>
<dbReference type="GO" id="GO:0008270">
    <property type="term" value="F:zinc ion binding"/>
    <property type="evidence" value="ECO:0007669"/>
    <property type="project" value="UniProtKB-KW"/>
</dbReference>
<dbReference type="SUPFAM" id="SSF49562">
    <property type="entry name" value="C2 domain (Calcium/lipid-binding domain, CaLB)"/>
    <property type="match status" value="1"/>
</dbReference>
<proteinExistence type="predicted"/>
<keyword evidence="2" id="KW-0862">Zinc</keyword>
<dbReference type="SMART" id="SM00239">
    <property type="entry name" value="C2"/>
    <property type="match status" value="1"/>
</dbReference>
<dbReference type="Gene3D" id="3.30.60.20">
    <property type="match status" value="2"/>
</dbReference>
<keyword evidence="7" id="KW-1185">Reference proteome</keyword>
<dbReference type="CDD" id="cd20835">
    <property type="entry name" value="C1_nPKC_epsilon-like_rpt1"/>
    <property type="match status" value="1"/>
</dbReference>
<feature type="region of interest" description="Disordered" evidence="3">
    <location>
        <begin position="160"/>
        <end position="203"/>
    </location>
</feature>
<accession>A0A226ERC3</accession>
<dbReference type="STRING" id="158441.A0A226ERC3"/>
<dbReference type="EMBL" id="LNIX01000002">
    <property type="protein sequence ID" value="OXA59697.1"/>
    <property type="molecule type" value="Genomic_DNA"/>
</dbReference>
<dbReference type="GO" id="GO:0035556">
    <property type="term" value="P:intracellular signal transduction"/>
    <property type="evidence" value="ECO:0007669"/>
    <property type="project" value="TreeGrafter"/>
</dbReference>
<evidence type="ECO:0000256" key="2">
    <source>
        <dbReference type="ARBA" id="ARBA00022833"/>
    </source>
</evidence>
<evidence type="ECO:0000256" key="1">
    <source>
        <dbReference type="ARBA" id="ARBA00022723"/>
    </source>
</evidence>
<evidence type="ECO:0000259" key="5">
    <source>
        <dbReference type="PROSITE" id="PS50081"/>
    </source>
</evidence>
<dbReference type="InterPro" id="IPR046349">
    <property type="entry name" value="C1-like_sf"/>
</dbReference>
<feature type="compositionally biased region" description="Gly residues" evidence="3">
    <location>
        <begin position="176"/>
        <end position="185"/>
    </location>
</feature>
<comment type="caution">
    <text evidence="6">The sequence shown here is derived from an EMBL/GenBank/DDBJ whole genome shotgun (WGS) entry which is preliminary data.</text>
</comment>
<dbReference type="PROSITE" id="PS50004">
    <property type="entry name" value="C2"/>
    <property type="match status" value="1"/>
</dbReference>
<dbReference type="PROSITE" id="PS00479">
    <property type="entry name" value="ZF_DAG_PE_1"/>
    <property type="match status" value="1"/>
</dbReference>
<dbReference type="InterPro" id="IPR002219">
    <property type="entry name" value="PKC_DAG/PE"/>
</dbReference>
<dbReference type="Proteomes" id="UP000198287">
    <property type="component" value="Unassembled WGS sequence"/>
</dbReference>
<evidence type="ECO:0000256" key="3">
    <source>
        <dbReference type="SAM" id="MobiDB-lite"/>
    </source>
</evidence>
<dbReference type="Pfam" id="PF00130">
    <property type="entry name" value="C1_1"/>
    <property type="match status" value="1"/>
</dbReference>
<dbReference type="SUPFAM" id="SSF57889">
    <property type="entry name" value="Cysteine-rich domain"/>
    <property type="match status" value="2"/>
</dbReference>
<organism evidence="6 7">
    <name type="scientific">Folsomia candida</name>
    <name type="common">Springtail</name>
    <dbReference type="NCBI Taxonomy" id="158441"/>
    <lineage>
        <taxon>Eukaryota</taxon>
        <taxon>Metazoa</taxon>
        <taxon>Ecdysozoa</taxon>
        <taxon>Arthropoda</taxon>
        <taxon>Hexapoda</taxon>
        <taxon>Collembola</taxon>
        <taxon>Entomobryomorpha</taxon>
        <taxon>Isotomoidea</taxon>
        <taxon>Isotomidae</taxon>
        <taxon>Proisotominae</taxon>
        <taxon>Folsomia</taxon>
    </lineage>
</organism>
<name>A0A226ERC3_FOLCA</name>
<dbReference type="GO" id="GO:0016020">
    <property type="term" value="C:membrane"/>
    <property type="evidence" value="ECO:0007669"/>
    <property type="project" value="UniProtKB-SubCell"/>
</dbReference>
<dbReference type="OMA" id="CHAMVIT"/>
<dbReference type="PANTHER" id="PTHR22968:SF14">
    <property type="entry name" value="PROTEIN KINASE C"/>
    <property type="match status" value="1"/>
</dbReference>
<dbReference type="InterPro" id="IPR035892">
    <property type="entry name" value="C2_domain_sf"/>
</dbReference>
<dbReference type="AlphaFoldDB" id="A0A226ERC3"/>
<sequence length="325" mass="35935">MFSGNLKLRIIEAVELKPTAFQGRLSTTFSENISIDPYVSIDLDEVTIHRTTPRVKTYNPKWDESFVTMATNLSSIGLTVFHDAAIPPDDFIANSTILIEDLLEKLEATPAPLSDALSAESASSASVALGASSSEKKSYDIWVDLEPHGRLHIAMDFNYEEEEEHEEANSESIVKSGGGQQGGESDGGKEFKERGGGFNRRRGAMRRRVHQVNGHKFMATYLRQPTFCSHCKEFIWGLGKQGYQCQVCTCVVHKRCHGLVVTKCPGMAMGGAVGGEELEAVGGQRFSVNLPHRFSIHTYKRPTFCEHCGSLIFGVIRQGNKIYKN</sequence>
<dbReference type="InterPro" id="IPR020454">
    <property type="entry name" value="DAG/PE-bd"/>
</dbReference>
<keyword evidence="1" id="KW-0479">Metal-binding</keyword>
<dbReference type="OrthoDB" id="63267at2759"/>
<protein>
    <submittedName>
        <fullName evidence="6">Protein kinase C-like 1B</fullName>
    </submittedName>
</protein>
<dbReference type="PROSITE" id="PS50081">
    <property type="entry name" value="ZF_DAG_PE_2"/>
    <property type="match status" value="2"/>
</dbReference>
<reference evidence="6 7" key="1">
    <citation type="submission" date="2015-12" db="EMBL/GenBank/DDBJ databases">
        <title>The genome of Folsomia candida.</title>
        <authorList>
            <person name="Faddeeva A."/>
            <person name="Derks M.F."/>
            <person name="Anvar Y."/>
            <person name="Smit S."/>
            <person name="Van Straalen N."/>
            <person name="Roelofs D."/>
        </authorList>
    </citation>
    <scope>NUCLEOTIDE SEQUENCE [LARGE SCALE GENOMIC DNA]</scope>
    <source>
        <strain evidence="6 7">VU population</strain>
        <tissue evidence="6">Whole body</tissue>
    </source>
</reference>